<dbReference type="Proteomes" id="UP000281406">
    <property type="component" value="Unassembled WGS sequence"/>
</dbReference>
<feature type="compositionally biased region" description="Polar residues" evidence="1">
    <location>
        <begin position="36"/>
        <end position="46"/>
    </location>
</feature>
<organism evidence="2 3">
    <name type="scientific">Anabarilius grahami</name>
    <name type="common">Kanglang fish</name>
    <name type="synonym">Barilius grahami</name>
    <dbReference type="NCBI Taxonomy" id="495550"/>
    <lineage>
        <taxon>Eukaryota</taxon>
        <taxon>Metazoa</taxon>
        <taxon>Chordata</taxon>
        <taxon>Craniata</taxon>
        <taxon>Vertebrata</taxon>
        <taxon>Euteleostomi</taxon>
        <taxon>Actinopterygii</taxon>
        <taxon>Neopterygii</taxon>
        <taxon>Teleostei</taxon>
        <taxon>Ostariophysi</taxon>
        <taxon>Cypriniformes</taxon>
        <taxon>Xenocyprididae</taxon>
        <taxon>Xenocypridinae</taxon>
        <taxon>Xenocypridinae incertae sedis</taxon>
        <taxon>Anabarilius</taxon>
    </lineage>
</organism>
<comment type="caution">
    <text evidence="2">The sequence shown here is derived from an EMBL/GenBank/DDBJ whole genome shotgun (WGS) entry which is preliminary data.</text>
</comment>
<proteinExistence type="predicted"/>
<feature type="compositionally biased region" description="Polar residues" evidence="1">
    <location>
        <begin position="1"/>
        <end position="25"/>
    </location>
</feature>
<dbReference type="EMBL" id="RJVU01069537">
    <property type="protein sequence ID" value="ROI69462.1"/>
    <property type="molecule type" value="Genomic_DNA"/>
</dbReference>
<evidence type="ECO:0000256" key="1">
    <source>
        <dbReference type="SAM" id="MobiDB-lite"/>
    </source>
</evidence>
<evidence type="ECO:0000313" key="3">
    <source>
        <dbReference type="Proteomes" id="UP000281406"/>
    </source>
</evidence>
<sequence length="205" mass="22452">MGILESGTQLSTLNPRIEGSKTTHPGTGEHKPAWGQSEQETSQKSTTNDHLREPSTITQSTRREEAYGSLQLVNTQRQPVAIHGDESHRSSHKAVPTRRLKGGPNGAYNLHEHMASTSGSFMTKASQQATFSFFLVVEVQTMPQNSTRGLRGPKNTEVGVTDGGVSHKTRLNHGKSLDTILTEAEDEELSLEDEVLSSEDEEFRG</sequence>
<protein>
    <submittedName>
        <fullName evidence="2">Uncharacterized protein</fullName>
    </submittedName>
</protein>
<accession>A0A3N0XM26</accession>
<feature type="compositionally biased region" description="Basic residues" evidence="1">
    <location>
        <begin position="90"/>
        <end position="101"/>
    </location>
</feature>
<reference evidence="2 3" key="1">
    <citation type="submission" date="2018-10" db="EMBL/GenBank/DDBJ databases">
        <title>Genome assembly for a Yunnan-Guizhou Plateau 3E fish, Anabarilius grahami (Regan), and its evolutionary and genetic applications.</title>
        <authorList>
            <person name="Jiang W."/>
        </authorList>
    </citation>
    <scope>NUCLEOTIDE SEQUENCE [LARGE SCALE GENOMIC DNA]</scope>
    <source>
        <strain evidence="2">AG-KIZ</strain>
        <tissue evidence="2">Muscle</tissue>
    </source>
</reference>
<evidence type="ECO:0000313" key="2">
    <source>
        <dbReference type="EMBL" id="ROI69462.1"/>
    </source>
</evidence>
<name>A0A3N0XM26_ANAGA</name>
<gene>
    <name evidence="2" type="ORF">DPX16_14402</name>
</gene>
<feature type="region of interest" description="Disordered" evidence="1">
    <location>
        <begin position="1"/>
        <end position="101"/>
    </location>
</feature>
<dbReference type="AlphaFoldDB" id="A0A3N0XM26"/>
<feature type="region of interest" description="Disordered" evidence="1">
    <location>
        <begin position="145"/>
        <end position="171"/>
    </location>
</feature>
<keyword evidence="3" id="KW-1185">Reference proteome</keyword>
<feature type="region of interest" description="Disordered" evidence="1">
    <location>
        <begin position="183"/>
        <end position="205"/>
    </location>
</feature>